<name>A0A432V0M7_9HYPH</name>
<dbReference type="EMBL" id="RKST01000031">
    <property type="protein sequence ID" value="RUM95764.1"/>
    <property type="molecule type" value="Genomic_DNA"/>
</dbReference>
<dbReference type="AlphaFoldDB" id="A0A432V0M7"/>
<dbReference type="OrthoDB" id="8115858at2"/>
<accession>A0A432V0M7</accession>
<proteinExistence type="predicted"/>
<dbReference type="RefSeq" id="WP_128628381.1">
    <property type="nucleotide sequence ID" value="NZ_RKST01000031.1"/>
</dbReference>
<comment type="caution">
    <text evidence="1">The sequence shown here is derived from an EMBL/GenBank/DDBJ whole genome shotgun (WGS) entry which is preliminary data.</text>
</comment>
<dbReference type="Proteomes" id="UP000281647">
    <property type="component" value="Unassembled WGS sequence"/>
</dbReference>
<evidence type="ECO:0000313" key="1">
    <source>
        <dbReference type="EMBL" id="RUM95764.1"/>
    </source>
</evidence>
<organism evidence="1 2">
    <name type="scientific">Borborobacter arsenicus</name>
    <dbReference type="NCBI Taxonomy" id="1851146"/>
    <lineage>
        <taxon>Bacteria</taxon>
        <taxon>Pseudomonadati</taxon>
        <taxon>Pseudomonadota</taxon>
        <taxon>Alphaproteobacteria</taxon>
        <taxon>Hyphomicrobiales</taxon>
        <taxon>Phyllobacteriaceae</taxon>
        <taxon>Borborobacter</taxon>
    </lineage>
</organism>
<keyword evidence="2" id="KW-1185">Reference proteome</keyword>
<sequence length="91" mass="10375">MADPKNRSMPLTAALARFVDVADLIKSRMATDDVLRDLCEDYRLARETLTRLKKERPKRPAEIVEYTSFVAELEDEIIRYLLGAESTEADG</sequence>
<gene>
    <name evidence="1" type="ORF">EET67_21410</name>
</gene>
<evidence type="ECO:0000313" key="2">
    <source>
        <dbReference type="Proteomes" id="UP000281647"/>
    </source>
</evidence>
<reference evidence="1 2" key="1">
    <citation type="submission" date="2018-11" db="EMBL/GenBank/DDBJ databases">
        <title>Pseudaminobacter arsenicus sp. nov., an arsenic-resistant bacterium isolated from arsenic-rich aquifers.</title>
        <authorList>
            <person name="Mu Y."/>
        </authorList>
    </citation>
    <scope>NUCLEOTIDE SEQUENCE [LARGE SCALE GENOMIC DNA]</scope>
    <source>
        <strain evidence="1 2">CB3</strain>
    </source>
</reference>
<protein>
    <submittedName>
        <fullName evidence="1">Uncharacterized protein</fullName>
    </submittedName>
</protein>